<name>A0ABW6Y268_9ACTN</name>
<gene>
    <name evidence="1" type="ORF">ACFY8C_36900</name>
</gene>
<keyword evidence="2" id="KW-1185">Reference proteome</keyword>
<proteinExistence type="predicted"/>
<reference evidence="1 2" key="1">
    <citation type="submission" date="2024-10" db="EMBL/GenBank/DDBJ databases">
        <title>The Natural Products Discovery Center: Release of the First 8490 Sequenced Strains for Exploring Actinobacteria Biosynthetic Diversity.</title>
        <authorList>
            <person name="Kalkreuter E."/>
            <person name="Kautsar S.A."/>
            <person name="Yang D."/>
            <person name="Bader C.D."/>
            <person name="Teijaro C.N."/>
            <person name="Fluegel L."/>
            <person name="Davis C.M."/>
            <person name="Simpson J.R."/>
            <person name="Lauterbach L."/>
            <person name="Steele A.D."/>
            <person name="Gui C."/>
            <person name="Meng S."/>
            <person name="Li G."/>
            <person name="Viehrig K."/>
            <person name="Ye F."/>
            <person name="Su P."/>
            <person name="Kiefer A.F."/>
            <person name="Nichols A."/>
            <person name="Cepeda A.J."/>
            <person name="Yan W."/>
            <person name="Fan B."/>
            <person name="Jiang Y."/>
            <person name="Adhikari A."/>
            <person name="Zheng C.-J."/>
            <person name="Schuster L."/>
            <person name="Cowan T.M."/>
            <person name="Smanski M.J."/>
            <person name="Chevrette M.G."/>
            <person name="De Carvalho L.P.S."/>
            <person name="Shen B."/>
        </authorList>
    </citation>
    <scope>NUCLEOTIDE SEQUENCE [LARGE SCALE GENOMIC DNA]</scope>
    <source>
        <strain evidence="1 2">NPDC012605</strain>
    </source>
</reference>
<accession>A0ABW6Y268</accession>
<evidence type="ECO:0000313" key="2">
    <source>
        <dbReference type="Proteomes" id="UP001602370"/>
    </source>
</evidence>
<organism evidence="1 2">
    <name type="scientific">Streptomyces flavochromogenes</name>
    <dbReference type="NCBI Taxonomy" id="68199"/>
    <lineage>
        <taxon>Bacteria</taxon>
        <taxon>Bacillati</taxon>
        <taxon>Actinomycetota</taxon>
        <taxon>Actinomycetes</taxon>
        <taxon>Kitasatosporales</taxon>
        <taxon>Streptomycetaceae</taxon>
        <taxon>Streptomyces</taxon>
    </lineage>
</organism>
<sequence length="130" mass="14159">MTLKVGRRVQLAVELTLTGQVARAGESTTEPAAVVGLLALAAGTEGTVEEVDDDRRESKEVREYARLKSLLDDFGHQMPPGSRAQLEEQVAALEPAWIAYQEAEIPVRVRVRLDNGFVLRDTAGDVFVAV</sequence>
<dbReference type="Proteomes" id="UP001602370">
    <property type="component" value="Unassembled WGS sequence"/>
</dbReference>
<dbReference type="RefSeq" id="WP_030312928.1">
    <property type="nucleotide sequence ID" value="NZ_JBIBDZ010000016.1"/>
</dbReference>
<comment type="caution">
    <text evidence="1">The sequence shown here is derived from an EMBL/GenBank/DDBJ whole genome shotgun (WGS) entry which is preliminary data.</text>
</comment>
<evidence type="ECO:0000313" key="1">
    <source>
        <dbReference type="EMBL" id="MFF5923864.1"/>
    </source>
</evidence>
<dbReference type="EMBL" id="JBIBDZ010000016">
    <property type="protein sequence ID" value="MFF5923864.1"/>
    <property type="molecule type" value="Genomic_DNA"/>
</dbReference>
<protein>
    <submittedName>
        <fullName evidence="1">Uncharacterized protein</fullName>
    </submittedName>
</protein>